<dbReference type="InterPro" id="IPR019002">
    <property type="entry name" value="Ribosome_biogenesis_Nop16"/>
</dbReference>
<dbReference type="Pfam" id="PF09420">
    <property type="entry name" value="Nop16"/>
    <property type="match status" value="1"/>
</dbReference>
<gene>
    <name evidence="1" type="primary">NOP16_1</name>
    <name evidence="2" type="synonym">NOP16_2</name>
    <name evidence="2" type="ORF">CM83_5711</name>
    <name evidence="1" type="ORF">CM83_5714</name>
</gene>
<evidence type="ECO:0000313" key="2">
    <source>
        <dbReference type="EMBL" id="JAG26071.1"/>
    </source>
</evidence>
<name>A0A0A9Y1N4_LYGHE</name>
<organism evidence="1">
    <name type="scientific">Lygus hesperus</name>
    <name type="common">Western plant bug</name>
    <dbReference type="NCBI Taxonomy" id="30085"/>
    <lineage>
        <taxon>Eukaryota</taxon>
        <taxon>Metazoa</taxon>
        <taxon>Ecdysozoa</taxon>
        <taxon>Arthropoda</taxon>
        <taxon>Hexapoda</taxon>
        <taxon>Insecta</taxon>
        <taxon>Pterygota</taxon>
        <taxon>Neoptera</taxon>
        <taxon>Paraneoptera</taxon>
        <taxon>Hemiptera</taxon>
        <taxon>Heteroptera</taxon>
        <taxon>Panheteroptera</taxon>
        <taxon>Cimicomorpha</taxon>
        <taxon>Miridae</taxon>
        <taxon>Mirini</taxon>
        <taxon>Lygus</taxon>
    </lineage>
</organism>
<reference evidence="1" key="2">
    <citation type="submission" date="2014-07" db="EMBL/GenBank/DDBJ databases">
        <authorList>
            <person name="Hull J."/>
        </authorList>
    </citation>
    <scope>NUCLEOTIDE SEQUENCE</scope>
</reference>
<reference evidence="1" key="1">
    <citation type="journal article" date="2014" name="PLoS ONE">
        <title>Transcriptome-Based Identification of ABC Transporters in the Western Tarnished Plant Bug Lygus hesperus.</title>
        <authorList>
            <person name="Hull J.J."/>
            <person name="Chaney K."/>
            <person name="Geib S.M."/>
            <person name="Fabrick J.A."/>
            <person name="Brent C.S."/>
            <person name="Walsh D."/>
            <person name="Lavine L.C."/>
        </authorList>
    </citation>
    <scope>NUCLEOTIDE SEQUENCE</scope>
</reference>
<accession>A0A0A9Y1N4</accession>
<dbReference type="AlphaFoldDB" id="A0A0A9Y1N4"/>
<proteinExistence type="predicted"/>
<protein>
    <submittedName>
        <fullName evidence="1">Nucleolar protein 16</fullName>
    </submittedName>
</protein>
<dbReference type="EMBL" id="GBHO01017533">
    <property type="protein sequence ID" value="JAG26071.1"/>
    <property type="molecule type" value="Transcribed_RNA"/>
</dbReference>
<evidence type="ECO:0000313" key="1">
    <source>
        <dbReference type="EMBL" id="JAG26069.1"/>
    </source>
</evidence>
<dbReference type="EMBL" id="GBHO01017535">
    <property type="protein sequence ID" value="JAG26069.1"/>
    <property type="molecule type" value="Transcribed_RNA"/>
</dbReference>
<sequence>MKKYGDNYRGMQRDPKLNVYQMTETQLQKRIEALKILWERALNAAGEIPDTDDGEVQEGIHMHMYSGKKIVSNDPKCIDSIVPKSEFIKRRCLTGKVNLQAAAQPLPQQKISVPKADTGRELADIRLVQELVNPGGIIRKRITMAPGVQQVYKLITPTLVRNSIQISYKDTNGSSDDAISAVSKGSEVE</sequence>